<evidence type="ECO:0000313" key="14">
    <source>
        <dbReference type="WBParaSite" id="Hba_10750"/>
    </source>
</evidence>
<dbReference type="Proteomes" id="UP000095283">
    <property type="component" value="Unplaced"/>
</dbReference>
<dbReference type="PROSITE" id="PS51336">
    <property type="entry name" value="DM10"/>
    <property type="match status" value="1"/>
</dbReference>
<evidence type="ECO:0000256" key="6">
    <source>
        <dbReference type="ARBA" id="ARBA00023065"/>
    </source>
</evidence>
<dbReference type="InterPro" id="IPR031649">
    <property type="entry name" value="GPHH_dom"/>
</dbReference>
<evidence type="ECO:0000256" key="2">
    <source>
        <dbReference type="ARBA" id="ARBA00022448"/>
    </source>
</evidence>
<feature type="domain" description="DM10" evidence="12">
    <location>
        <begin position="646"/>
        <end position="745"/>
    </location>
</feature>
<feature type="region of interest" description="Disordered" evidence="11">
    <location>
        <begin position="353"/>
        <end position="389"/>
    </location>
</feature>
<proteinExistence type="predicted"/>
<dbReference type="PANTHER" id="PTHR45628">
    <property type="entry name" value="VOLTAGE-DEPENDENT CALCIUM CHANNEL TYPE A SUBUNIT ALPHA-1"/>
    <property type="match status" value="1"/>
</dbReference>
<keyword evidence="4" id="KW-0677">Repeat</keyword>
<keyword evidence="2" id="KW-0813">Transport</keyword>
<evidence type="ECO:0000256" key="1">
    <source>
        <dbReference type="ARBA" id="ARBA00004430"/>
    </source>
</evidence>
<keyword evidence="8" id="KW-0206">Cytoskeleton</keyword>
<evidence type="ECO:0000256" key="10">
    <source>
        <dbReference type="ARBA" id="ARBA00023303"/>
    </source>
</evidence>
<organism evidence="13 14">
    <name type="scientific">Heterorhabditis bacteriophora</name>
    <name type="common">Entomopathogenic nematode worm</name>
    <dbReference type="NCBI Taxonomy" id="37862"/>
    <lineage>
        <taxon>Eukaryota</taxon>
        <taxon>Metazoa</taxon>
        <taxon>Ecdysozoa</taxon>
        <taxon>Nematoda</taxon>
        <taxon>Chromadorea</taxon>
        <taxon>Rhabditida</taxon>
        <taxon>Rhabditina</taxon>
        <taxon>Rhabditomorpha</taxon>
        <taxon>Strongyloidea</taxon>
        <taxon>Heterorhabditidae</taxon>
        <taxon>Heterorhabditis</taxon>
    </lineage>
</organism>
<reference evidence="14" key="1">
    <citation type="submission" date="2016-11" db="UniProtKB">
        <authorList>
            <consortium name="WormBaseParasite"/>
        </authorList>
    </citation>
    <scope>IDENTIFICATION</scope>
</reference>
<dbReference type="Gene3D" id="2.30.29.170">
    <property type="match status" value="1"/>
</dbReference>
<keyword evidence="9" id="KW-0966">Cell projection</keyword>
<dbReference type="GO" id="GO:0007268">
    <property type="term" value="P:chemical synaptic transmission"/>
    <property type="evidence" value="ECO:0007669"/>
    <property type="project" value="TreeGrafter"/>
</dbReference>
<feature type="compositionally biased region" description="Low complexity" evidence="11">
    <location>
        <begin position="356"/>
        <end position="374"/>
    </location>
</feature>
<evidence type="ECO:0000256" key="11">
    <source>
        <dbReference type="SAM" id="MobiDB-lite"/>
    </source>
</evidence>
<evidence type="ECO:0000256" key="8">
    <source>
        <dbReference type="ARBA" id="ARBA00023212"/>
    </source>
</evidence>
<dbReference type="GO" id="GO:0005930">
    <property type="term" value="C:axoneme"/>
    <property type="evidence" value="ECO:0007669"/>
    <property type="project" value="UniProtKB-SubCell"/>
</dbReference>
<dbReference type="GO" id="GO:0045202">
    <property type="term" value="C:synapse"/>
    <property type="evidence" value="ECO:0007669"/>
    <property type="project" value="GOC"/>
</dbReference>
<keyword evidence="3" id="KW-0963">Cytoplasm</keyword>
<evidence type="ECO:0000256" key="4">
    <source>
        <dbReference type="ARBA" id="ARBA00022737"/>
    </source>
</evidence>
<evidence type="ECO:0000256" key="9">
    <source>
        <dbReference type="ARBA" id="ARBA00023273"/>
    </source>
</evidence>
<evidence type="ECO:0000256" key="7">
    <source>
        <dbReference type="ARBA" id="ARBA00023180"/>
    </source>
</evidence>
<dbReference type="SMART" id="SM00676">
    <property type="entry name" value="DM10"/>
    <property type="match status" value="1"/>
</dbReference>
<dbReference type="InterPro" id="IPR014873">
    <property type="entry name" value="VDCC_a1su_IQ"/>
</dbReference>
<keyword evidence="6" id="KW-0406">Ion transport</keyword>
<dbReference type="Pfam" id="PF16905">
    <property type="entry name" value="GPHH"/>
    <property type="match status" value="1"/>
</dbReference>
<keyword evidence="13" id="KW-1185">Reference proteome</keyword>
<dbReference type="GO" id="GO:0098703">
    <property type="term" value="P:calcium ion import across plasma membrane"/>
    <property type="evidence" value="ECO:0007669"/>
    <property type="project" value="TreeGrafter"/>
</dbReference>
<dbReference type="Pfam" id="PF06565">
    <property type="entry name" value="DM10_dom"/>
    <property type="match status" value="1"/>
</dbReference>
<dbReference type="GO" id="GO:0008331">
    <property type="term" value="F:high voltage-gated calcium channel activity"/>
    <property type="evidence" value="ECO:0007669"/>
    <property type="project" value="TreeGrafter"/>
</dbReference>
<evidence type="ECO:0000256" key="3">
    <source>
        <dbReference type="ARBA" id="ARBA00022490"/>
    </source>
</evidence>
<dbReference type="PANTHER" id="PTHR45628:SF7">
    <property type="entry name" value="VOLTAGE-DEPENDENT CALCIUM CHANNEL TYPE A SUBUNIT ALPHA-1"/>
    <property type="match status" value="1"/>
</dbReference>
<dbReference type="GO" id="GO:0005891">
    <property type="term" value="C:voltage-gated calcium channel complex"/>
    <property type="evidence" value="ECO:0007669"/>
    <property type="project" value="TreeGrafter"/>
</dbReference>
<dbReference type="SMART" id="SM01062">
    <property type="entry name" value="Ca_chan_IQ"/>
    <property type="match status" value="1"/>
</dbReference>
<dbReference type="WBParaSite" id="Hba_10750">
    <property type="protein sequence ID" value="Hba_10750"/>
    <property type="gene ID" value="Hba_10750"/>
</dbReference>
<name>A0A1I7WZX4_HETBA</name>
<dbReference type="Gene3D" id="6.10.250.2180">
    <property type="match status" value="1"/>
</dbReference>
<dbReference type="InterPro" id="IPR006602">
    <property type="entry name" value="DM10_dom"/>
</dbReference>
<dbReference type="InterPro" id="IPR050599">
    <property type="entry name" value="VDCC_alpha-1_subunit"/>
</dbReference>
<evidence type="ECO:0000256" key="5">
    <source>
        <dbReference type="ARBA" id="ARBA00022882"/>
    </source>
</evidence>
<protein>
    <submittedName>
        <fullName evidence="14">DM10 domain-containing protein</fullName>
    </submittedName>
</protein>
<dbReference type="Pfam" id="PF08763">
    <property type="entry name" value="Ca_chan_IQ"/>
    <property type="match status" value="1"/>
</dbReference>
<keyword evidence="7" id="KW-0325">Glycoprotein</keyword>
<dbReference type="AlphaFoldDB" id="A0A1I7WZX4"/>
<keyword evidence="5" id="KW-0851">Voltage-gated channel</keyword>
<evidence type="ECO:0000259" key="12">
    <source>
        <dbReference type="PROSITE" id="PS51336"/>
    </source>
</evidence>
<evidence type="ECO:0000313" key="13">
    <source>
        <dbReference type="Proteomes" id="UP000095283"/>
    </source>
</evidence>
<sequence>MYDMLRNITPPVGFGRKCPYRLAYKHLIRMNMPVAEDGTVHFTTTLFALIRESLSIKMRPVEEMDEADEELRQTLKKIWPLKAKKNMIDLVVPPNHELCFQKLTVGKIYAGLLILENYRARKSGTELEMRKKKRTAVILQRRRNAMCKWGDSVGESVDSSEHQQIGGGGLFGSGLRGLVAAAKAAGGVNHVPSVQPIDETSSLMPNHNSNPPPTSSTNNTWIILLLFLLFTLQRPYSIFNAFVDTIKAGKSCDEGERNLVSYQNQTDNQLAIKFNFFYSYMFRFVRLFFSSYVRFLSFLGKNPLPLDDVCPICSSASAVELLQAMINLRTIHTDTPTIAKGIRNTTRYGSSYTEQLLPSSHRSRSPSPRYRSLPGRNSSPPSPADRYPTGRYRAGERIINHFITILFLSSFVNEIYNHLNLTILHLNVVDSTPPEFSEEDEPMPLVVRQRRLPLIGTMPTSIPYDTNYGGNGYSNTTVPYGQYSTHSSIYTPSVPYRSPSYHHSPVISPRSNQDYYTPRGSTYYDIPSPSPAGNDLYSAYQRSSPSRRYPANTVVYTQDSGPRTRVIQAQPGTVPLSDSDPEDDPRWAVSKLHLKIIFLSLLEMFTDSEYIRETPSEEILSRFPSDPRSERMNKLFYKDGEIFVGDEHADRYQKQDSFIYPLKIYMLYYHLKEDTLSLSERPMNNFGTVQARAFYHQKVPLDQRVDNPFLHWKDLNTAVNIQLFGRQYRITSCDKFTKIRIQHQIVVLLSIICMELCKAGF</sequence>
<keyword evidence="10" id="KW-0407">Ion channel</keyword>
<accession>A0A1I7WZX4</accession>
<comment type="subcellular location">
    <subcellularLocation>
        <location evidence="1">Cytoplasm</location>
        <location evidence="1">Cytoskeleton</location>
        <location evidence="1">Cilium axoneme</location>
    </subcellularLocation>
</comment>